<dbReference type="GO" id="GO:0005615">
    <property type="term" value="C:extracellular space"/>
    <property type="evidence" value="ECO:0007669"/>
    <property type="project" value="TreeGrafter"/>
</dbReference>
<dbReference type="PRINTS" id="PR00722">
    <property type="entry name" value="CHYMOTRYPSIN"/>
</dbReference>
<gene>
    <name evidence="17" type="primary">LOC115466788</name>
</gene>
<dbReference type="GO" id="GO:0004252">
    <property type="term" value="F:serine-type endopeptidase activity"/>
    <property type="evidence" value="ECO:0007669"/>
    <property type="project" value="UniProtKB-EC"/>
</dbReference>
<dbReference type="KEGG" id="muo:115466788"/>
<dbReference type="PROSITE" id="PS50240">
    <property type="entry name" value="TRYPSIN_DOM"/>
    <property type="match status" value="1"/>
</dbReference>
<accession>A0A6P7XU66</accession>
<evidence type="ECO:0000256" key="14">
    <source>
        <dbReference type="RuleBase" id="RU363034"/>
    </source>
</evidence>
<dbReference type="SUPFAM" id="SSF50494">
    <property type="entry name" value="Trypsin-like serine proteases"/>
    <property type="match status" value="1"/>
</dbReference>
<dbReference type="InParanoid" id="A0A6P7XU66"/>
<dbReference type="InterPro" id="IPR018114">
    <property type="entry name" value="TRYPSIN_HIS"/>
</dbReference>
<dbReference type="GO" id="GO:0006508">
    <property type="term" value="P:proteolysis"/>
    <property type="evidence" value="ECO:0007669"/>
    <property type="project" value="UniProtKB-KW"/>
</dbReference>
<evidence type="ECO:0000256" key="7">
    <source>
        <dbReference type="ARBA" id="ARBA00022801"/>
    </source>
</evidence>
<keyword evidence="16" id="KW-1185">Reference proteome</keyword>
<reference evidence="17" key="1">
    <citation type="submission" date="2025-08" db="UniProtKB">
        <authorList>
            <consortium name="RefSeq"/>
        </authorList>
    </citation>
    <scope>IDENTIFICATION</scope>
</reference>
<protein>
    <recommendedName>
        <fullName evidence="13">pancreatic elastase</fullName>
        <ecNumber evidence="13">3.4.21.36</ecNumber>
    </recommendedName>
</protein>
<evidence type="ECO:0000256" key="6">
    <source>
        <dbReference type="ARBA" id="ARBA00022729"/>
    </source>
</evidence>
<dbReference type="InterPro" id="IPR033116">
    <property type="entry name" value="TRYPSIN_SER"/>
</dbReference>
<evidence type="ECO:0000256" key="12">
    <source>
        <dbReference type="ARBA" id="ARBA00036864"/>
    </source>
</evidence>
<dbReference type="PANTHER" id="PTHR24257:SF0">
    <property type="entry name" value="CHYMOTRYPSIN-LIKE ELASTASE FAMILY MEMBER 1"/>
    <property type="match status" value="1"/>
</dbReference>
<evidence type="ECO:0000256" key="8">
    <source>
        <dbReference type="ARBA" id="ARBA00022825"/>
    </source>
</evidence>
<dbReference type="GeneID" id="115466788"/>
<evidence type="ECO:0000256" key="3">
    <source>
        <dbReference type="ARBA" id="ARBA00022525"/>
    </source>
</evidence>
<dbReference type="CDD" id="cd00190">
    <property type="entry name" value="Tryp_SPc"/>
    <property type="match status" value="1"/>
</dbReference>
<evidence type="ECO:0000256" key="11">
    <source>
        <dbReference type="ARBA" id="ARBA00023157"/>
    </source>
</evidence>
<keyword evidence="9" id="KW-0106">Calcium</keyword>
<dbReference type="FunFam" id="2.40.10.10:FF:000017">
    <property type="entry name" value="Chymotrypsin-like elastase family member 1"/>
    <property type="match status" value="1"/>
</dbReference>
<comment type="cofactor">
    <cofactor evidence="1">
        <name>Ca(2+)</name>
        <dbReference type="ChEBI" id="CHEBI:29108"/>
    </cofactor>
</comment>
<proteinExistence type="predicted"/>
<feature type="domain" description="Peptidase S1" evidence="15">
    <location>
        <begin position="1"/>
        <end position="223"/>
    </location>
</feature>
<evidence type="ECO:0000256" key="10">
    <source>
        <dbReference type="ARBA" id="ARBA00023145"/>
    </source>
</evidence>
<evidence type="ECO:0000256" key="1">
    <source>
        <dbReference type="ARBA" id="ARBA00001913"/>
    </source>
</evidence>
<evidence type="ECO:0000256" key="5">
    <source>
        <dbReference type="ARBA" id="ARBA00022723"/>
    </source>
</evidence>
<keyword evidence="6" id="KW-0732">Signal</keyword>
<evidence type="ECO:0000313" key="17">
    <source>
        <dbReference type="RefSeq" id="XP_030054205.1"/>
    </source>
</evidence>
<keyword evidence="3" id="KW-0964">Secreted</keyword>
<evidence type="ECO:0000256" key="13">
    <source>
        <dbReference type="ARBA" id="ARBA00039015"/>
    </source>
</evidence>
<dbReference type="FunFam" id="2.40.10.10:FF:000004">
    <property type="entry name" value="Tryptase gamma 1"/>
    <property type="match status" value="1"/>
</dbReference>
<dbReference type="AlphaFoldDB" id="A0A6P7XU66"/>
<dbReference type="InterPro" id="IPR009003">
    <property type="entry name" value="Peptidase_S1_PA"/>
</dbReference>
<dbReference type="Proteomes" id="UP000515156">
    <property type="component" value="Chromosome 1"/>
</dbReference>
<dbReference type="OrthoDB" id="10061449at2759"/>
<dbReference type="PANTHER" id="PTHR24257">
    <property type="entry name" value="CHYMOTRYPSIN-LIKE ELASTASE FAMILY MEMBER"/>
    <property type="match status" value="1"/>
</dbReference>
<dbReference type="GO" id="GO:0046872">
    <property type="term" value="F:metal ion binding"/>
    <property type="evidence" value="ECO:0007669"/>
    <property type="project" value="UniProtKB-KW"/>
</dbReference>
<evidence type="ECO:0000256" key="4">
    <source>
        <dbReference type="ARBA" id="ARBA00022670"/>
    </source>
</evidence>
<keyword evidence="7 14" id="KW-0378">Hydrolase</keyword>
<dbReference type="PROSITE" id="PS00135">
    <property type="entry name" value="TRYPSIN_SER"/>
    <property type="match status" value="1"/>
</dbReference>
<dbReference type="EC" id="3.4.21.36" evidence="13"/>
<dbReference type="PROSITE" id="PS00134">
    <property type="entry name" value="TRYPSIN_HIS"/>
    <property type="match status" value="1"/>
</dbReference>
<keyword evidence="11" id="KW-1015">Disulfide bond</keyword>
<dbReference type="InterPro" id="IPR001254">
    <property type="entry name" value="Trypsin_dom"/>
</dbReference>
<name>A0A6P7XU66_9AMPH</name>
<comment type="subcellular location">
    <subcellularLocation>
        <location evidence="2">Secreted</location>
    </subcellularLocation>
</comment>
<keyword evidence="10" id="KW-0865">Zymogen</keyword>
<evidence type="ECO:0000256" key="2">
    <source>
        <dbReference type="ARBA" id="ARBA00004613"/>
    </source>
</evidence>
<keyword evidence="5" id="KW-0479">Metal-binding</keyword>
<comment type="catalytic activity">
    <reaction evidence="12">
        <text>Hydrolysis of proteins, including elastin. Preferential cleavage: Ala-|-Xaa.</text>
        <dbReference type="EC" id="3.4.21.36"/>
    </reaction>
</comment>
<dbReference type="Pfam" id="PF00089">
    <property type="entry name" value="Trypsin"/>
    <property type="match status" value="1"/>
</dbReference>
<dbReference type="InterPro" id="IPR043504">
    <property type="entry name" value="Peptidase_S1_PA_chymotrypsin"/>
</dbReference>
<dbReference type="InterPro" id="IPR001314">
    <property type="entry name" value="Peptidase_S1A"/>
</dbReference>
<sequence>MAYKEDPDLFYHLCGATLISRYWVLTAAHCVGFEGIVYRVGLGEHNLYELDGTEYFISVDSIFIHDNWDPNDISNGNDIALLRLSTTAFDNGFVAIVQLPSEGDILPHNYSCYVTGWGVTTIGGSIPDKLQEAKLPVVDISICSQPEWWGDNAKDNMVCAGGDGVTSGCSGDSGGPLSCLRDGIWQVHGIVSYGLLPFCSTYQKPTVFTRVSSYIDWIYKVSTCDHTIVCNAEVLLECYIPVIFQKLQSCLPCLSPVPALPSSLPSTVPDPSDSPAISRNLVLAQELTFLEFMTDCKGHDHLHYNYSNNSLFGSSSSLIQFKTTTSHCCYNKIQPILS</sequence>
<dbReference type="SMART" id="SM00020">
    <property type="entry name" value="Tryp_SPc"/>
    <property type="match status" value="1"/>
</dbReference>
<dbReference type="RefSeq" id="XP_030054205.1">
    <property type="nucleotide sequence ID" value="XM_030198345.1"/>
</dbReference>
<keyword evidence="8 14" id="KW-0720">Serine protease</keyword>
<evidence type="ECO:0000313" key="16">
    <source>
        <dbReference type="Proteomes" id="UP000515156"/>
    </source>
</evidence>
<dbReference type="InterPro" id="IPR050850">
    <property type="entry name" value="Peptidase_S1_Elastase_sf"/>
</dbReference>
<keyword evidence="4 14" id="KW-0645">Protease</keyword>
<evidence type="ECO:0000256" key="9">
    <source>
        <dbReference type="ARBA" id="ARBA00022837"/>
    </source>
</evidence>
<dbReference type="Gene3D" id="2.40.10.10">
    <property type="entry name" value="Trypsin-like serine proteases"/>
    <property type="match status" value="2"/>
</dbReference>
<evidence type="ECO:0000259" key="15">
    <source>
        <dbReference type="PROSITE" id="PS50240"/>
    </source>
</evidence>
<organism evidence="16 17">
    <name type="scientific">Microcaecilia unicolor</name>
    <dbReference type="NCBI Taxonomy" id="1415580"/>
    <lineage>
        <taxon>Eukaryota</taxon>
        <taxon>Metazoa</taxon>
        <taxon>Chordata</taxon>
        <taxon>Craniata</taxon>
        <taxon>Vertebrata</taxon>
        <taxon>Euteleostomi</taxon>
        <taxon>Amphibia</taxon>
        <taxon>Gymnophiona</taxon>
        <taxon>Siphonopidae</taxon>
        <taxon>Microcaecilia</taxon>
    </lineage>
</organism>